<proteinExistence type="predicted"/>
<protein>
    <submittedName>
        <fullName evidence="1">Uncharacterized protein</fullName>
    </submittedName>
</protein>
<accession>A0A1H3TI34</accession>
<reference evidence="2" key="1">
    <citation type="submission" date="2016-10" db="EMBL/GenBank/DDBJ databases">
        <authorList>
            <person name="Varghese N."/>
            <person name="Submissions S."/>
        </authorList>
    </citation>
    <scope>NUCLEOTIDE SEQUENCE [LARGE SCALE GENOMIC DNA]</scope>
    <source>
        <strain evidence="2">DSM 44718</strain>
    </source>
</reference>
<dbReference type="AlphaFoldDB" id="A0A1H3TI34"/>
<sequence length="137" mass="14737">MRSEMERLDPCAELLRIGEAGREPRGWLDDDDPGVRGCAALAPALAADGKATGVLCQLAASARAFDRALGFGGDSPALRHFTGPQRWALAEAVCVRAEKPRDLLQAACAARSVYRRARRFRRTCAPSSRTGGRGREA</sequence>
<dbReference type="EMBL" id="FNQB01000003">
    <property type="protein sequence ID" value="SDZ48999.1"/>
    <property type="molecule type" value="Genomic_DNA"/>
</dbReference>
<gene>
    <name evidence="1" type="ORF">SAMN05421684_5671</name>
</gene>
<keyword evidence="2" id="KW-1185">Reference proteome</keyword>
<evidence type="ECO:0000313" key="2">
    <source>
        <dbReference type="Proteomes" id="UP000199632"/>
    </source>
</evidence>
<organism evidence="1 2">
    <name type="scientific">Asanoa ishikariensis</name>
    <dbReference type="NCBI Taxonomy" id="137265"/>
    <lineage>
        <taxon>Bacteria</taxon>
        <taxon>Bacillati</taxon>
        <taxon>Actinomycetota</taxon>
        <taxon>Actinomycetes</taxon>
        <taxon>Micromonosporales</taxon>
        <taxon>Micromonosporaceae</taxon>
        <taxon>Asanoa</taxon>
    </lineage>
</organism>
<name>A0A1H3TI34_9ACTN</name>
<dbReference type="Proteomes" id="UP000199632">
    <property type="component" value="Unassembled WGS sequence"/>
</dbReference>
<dbReference type="STRING" id="137265.SAMN05421684_5671"/>
<evidence type="ECO:0000313" key="1">
    <source>
        <dbReference type="EMBL" id="SDZ48999.1"/>
    </source>
</evidence>